<evidence type="ECO:0000313" key="1">
    <source>
        <dbReference type="EMBL" id="AEI94750.1"/>
    </source>
</evidence>
<sequence length="84" mass="9143">MRALDRFPKGTCYGTFEGRRYVATKSVFSAGKSLKLVAEELGGADYISLNLYNPASGPKLRPCEMSDVKVTAFVTGFVPDHPPD</sequence>
<dbReference type="AlphaFoldDB" id="F7ZFC7"/>
<dbReference type="OrthoDB" id="1189996at2"/>
<dbReference type="eggNOG" id="COG0225">
    <property type="taxonomic scope" value="Bacteria"/>
</dbReference>
<keyword evidence="2" id="KW-1185">Reference proteome</keyword>
<dbReference type="HOGENOM" id="CLU_177027_0_0_5"/>
<protein>
    <submittedName>
        <fullName evidence="1">Uncharacterized protein</fullName>
    </submittedName>
</protein>
<accession>F7ZFC7</accession>
<gene>
    <name evidence="1" type="ordered locus">RLO149_c027880</name>
</gene>
<evidence type="ECO:0000313" key="2">
    <source>
        <dbReference type="Proteomes" id="UP000001353"/>
    </source>
</evidence>
<proteinExistence type="predicted"/>
<organism evidence="1 2">
    <name type="scientific">Roseobacter litoralis (strain ATCC 49566 / DSM 6996 / JCM 21268 / NBRC 15278 / OCh 149)</name>
    <dbReference type="NCBI Taxonomy" id="391595"/>
    <lineage>
        <taxon>Bacteria</taxon>
        <taxon>Pseudomonadati</taxon>
        <taxon>Pseudomonadota</taxon>
        <taxon>Alphaproteobacteria</taxon>
        <taxon>Rhodobacterales</taxon>
        <taxon>Roseobacteraceae</taxon>
        <taxon>Roseobacter</taxon>
    </lineage>
</organism>
<reference evidence="1 2" key="1">
    <citation type="journal article" date="2011" name="BMC Genomics">
        <title>Comparative genome analysis and genome-guided physiological analysis of Roseobacter litoralis.</title>
        <authorList>
            <person name="Kalhoefer D."/>
            <person name="Thole S."/>
            <person name="Voget S."/>
            <person name="Lehmann R."/>
            <person name="Liesegang H."/>
            <person name="Wollher A."/>
            <person name="Daniel R."/>
            <person name="Simon M."/>
            <person name="Brinkhoff T."/>
        </authorList>
    </citation>
    <scope>NUCLEOTIDE SEQUENCE [LARGE SCALE GENOMIC DNA]</scope>
    <source>
        <strain evidence="2">ATCC 49566 / DSM 6996 / JCM 21268 / NBRC 15278 / OCh 149</strain>
    </source>
</reference>
<dbReference type="EMBL" id="CP002623">
    <property type="protein sequence ID" value="AEI94750.1"/>
    <property type="molecule type" value="Genomic_DNA"/>
</dbReference>
<name>F7ZFC7_ROSLO</name>
<dbReference type="STRING" id="391595.RLO149_c027880"/>
<dbReference type="KEGG" id="rli:RLO149_c027880"/>
<dbReference type="Proteomes" id="UP000001353">
    <property type="component" value="Chromosome"/>
</dbReference>